<dbReference type="Gene3D" id="3.40.50.150">
    <property type="entry name" value="Vaccinia Virus protein VP39"/>
    <property type="match status" value="1"/>
</dbReference>
<name>A0AAW5JYN4_9BACT</name>
<dbReference type="EMBL" id="JANFYT010000001">
    <property type="protein sequence ID" value="MCQ4812837.1"/>
    <property type="molecule type" value="Genomic_DNA"/>
</dbReference>
<evidence type="ECO:0000313" key="4">
    <source>
        <dbReference type="Proteomes" id="UP001205919"/>
    </source>
</evidence>
<dbReference type="RefSeq" id="WP_008711925.1">
    <property type="nucleotide sequence ID" value="NZ_CABKQM010000008.1"/>
</dbReference>
<reference evidence="3 4" key="1">
    <citation type="submission" date="2022-06" db="EMBL/GenBank/DDBJ databases">
        <title>Isolation of gut microbiota from human fecal samples.</title>
        <authorList>
            <person name="Pamer E.G."/>
            <person name="Barat B."/>
            <person name="Waligurski E."/>
            <person name="Medina S."/>
            <person name="Paddock L."/>
            <person name="Mostad J."/>
        </authorList>
    </citation>
    <scope>NUCLEOTIDE SEQUENCE [LARGE SCALE GENOMIC DNA]</scope>
    <source>
        <strain evidence="3 4">DFI.9.90</strain>
    </source>
</reference>
<dbReference type="GO" id="GO:0008168">
    <property type="term" value="F:methyltransferase activity"/>
    <property type="evidence" value="ECO:0007669"/>
    <property type="project" value="UniProtKB-KW"/>
</dbReference>
<feature type="domain" description="Methyltransferase" evidence="2">
    <location>
        <begin position="48"/>
        <end position="141"/>
    </location>
</feature>
<evidence type="ECO:0000313" key="3">
    <source>
        <dbReference type="EMBL" id="MCQ4812837.1"/>
    </source>
</evidence>
<dbReference type="AlphaFoldDB" id="A0AAW5JYN4"/>
<accession>A0AAW5JYN4</accession>
<organism evidence="3 4">
    <name type="scientific">Cloacibacillus evryensis</name>
    <dbReference type="NCBI Taxonomy" id="508460"/>
    <lineage>
        <taxon>Bacteria</taxon>
        <taxon>Thermotogati</taxon>
        <taxon>Synergistota</taxon>
        <taxon>Synergistia</taxon>
        <taxon>Synergistales</taxon>
        <taxon>Synergistaceae</taxon>
        <taxon>Cloacibacillus</taxon>
    </lineage>
</organism>
<keyword evidence="1" id="KW-0808">Transferase</keyword>
<dbReference type="CDD" id="cd02440">
    <property type="entry name" value="AdoMet_MTases"/>
    <property type="match status" value="1"/>
</dbReference>
<sequence length="225" mass="25317">MANLNYYAERLNAERLRQVYETKLPRVAEYLQREIDFVRSRLKKSDCVLEIAAGYGRIMREIAPSVKSVTGIDISEKNVAYGKEYLKNTKNAGLLVMDAHRLDMPGQFDAALCLQNGLSAVKANEPEAFAAKVLKVLKAGGTAYFSTYHPKFWEQRVAWFKEQAAKGLLGELDMKKTKDGVIVCKDGFRATAHPRGTLEEIGRSTGCEWQIFEVDDSSLFLVIKK</sequence>
<dbReference type="PANTHER" id="PTHR43861">
    <property type="entry name" value="TRANS-ACONITATE 2-METHYLTRANSFERASE-RELATED"/>
    <property type="match status" value="1"/>
</dbReference>
<keyword evidence="3" id="KW-0489">Methyltransferase</keyword>
<dbReference type="InterPro" id="IPR029063">
    <property type="entry name" value="SAM-dependent_MTases_sf"/>
</dbReference>
<comment type="caution">
    <text evidence="3">The sequence shown here is derived from an EMBL/GenBank/DDBJ whole genome shotgun (WGS) entry which is preliminary data.</text>
</comment>
<evidence type="ECO:0000256" key="1">
    <source>
        <dbReference type="ARBA" id="ARBA00022679"/>
    </source>
</evidence>
<protein>
    <submittedName>
        <fullName evidence="3">Class I SAM-dependent methyltransferase</fullName>
    </submittedName>
</protein>
<dbReference type="Pfam" id="PF13649">
    <property type="entry name" value="Methyltransf_25"/>
    <property type="match status" value="1"/>
</dbReference>
<dbReference type="InterPro" id="IPR041698">
    <property type="entry name" value="Methyltransf_25"/>
</dbReference>
<dbReference type="GO" id="GO:0032259">
    <property type="term" value="P:methylation"/>
    <property type="evidence" value="ECO:0007669"/>
    <property type="project" value="UniProtKB-KW"/>
</dbReference>
<dbReference type="Proteomes" id="UP001205919">
    <property type="component" value="Unassembled WGS sequence"/>
</dbReference>
<evidence type="ECO:0000259" key="2">
    <source>
        <dbReference type="Pfam" id="PF13649"/>
    </source>
</evidence>
<gene>
    <name evidence="3" type="ORF">NE630_00190</name>
</gene>
<proteinExistence type="predicted"/>
<keyword evidence="4" id="KW-1185">Reference proteome</keyword>
<dbReference type="SUPFAM" id="SSF53335">
    <property type="entry name" value="S-adenosyl-L-methionine-dependent methyltransferases"/>
    <property type="match status" value="1"/>
</dbReference>